<dbReference type="InterPro" id="IPR056866">
    <property type="entry name" value="Znf_WRKY19"/>
</dbReference>
<feature type="domain" description="WRKY19-like zinc finger" evidence="2">
    <location>
        <begin position="935"/>
        <end position="959"/>
    </location>
</feature>
<proteinExistence type="predicted"/>
<feature type="compositionally biased region" description="Basic and acidic residues" evidence="1">
    <location>
        <begin position="774"/>
        <end position="790"/>
    </location>
</feature>
<feature type="domain" description="WRKY19-like zinc finger" evidence="2">
    <location>
        <begin position="861"/>
        <end position="884"/>
    </location>
</feature>
<feature type="domain" description="WRKY19-like zinc finger" evidence="2">
    <location>
        <begin position="885"/>
        <end position="909"/>
    </location>
</feature>
<dbReference type="PANTHER" id="PTHR31827:SF1">
    <property type="entry name" value="EMB|CAB89363.1"/>
    <property type="match status" value="1"/>
</dbReference>
<name>A0A7S1BF89_9STRA</name>
<accession>A0A7S1BF89</accession>
<feature type="domain" description="WRKY19-like zinc finger" evidence="2">
    <location>
        <begin position="910"/>
        <end position="934"/>
    </location>
</feature>
<dbReference type="Pfam" id="PF24906">
    <property type="entry name" value="Zf_WRKY19"/>
    <property type="match status" value="4"/>
</dbReference>
<feature type="region of interest" description="Disordered" evidence="1">
    <location>
        <begin position="774"/>
        <end position="810"/>
    </location>
</feature>
<organism evidence="3">
    <name type="scientific">Corethron hystrix</name>
    <dbReference type="NCBI Taxonomy" id="216773"/>
    <lineage>
        <taxon>Eukaryota</taxon>
        <taxon>Sar</taxon>
        <taxon>Stramenopiles</taxon>
        <taxon>Ochrophyta</taxon>
        <taxon>Bacillariophyta</taxon>
        <taxon>Coscinodiscophyceae</taxon>
        <taxon>Corethrophycidae</taxon>
        <taxon>Corethrales</taxon>
        <taxon>Corethraceae</taxon>
        <taxon>Corethron</taxon>
    </lineage>
</organism>
<evidence type="ECO:0000256" key="1">
    <source>
        <dbReference type="SAM" id="MobiDB-lite"/>
    </source>
</evidence>
<evidence type="ECO:0000313" key="3">
    <source>
        <dbReference type="EMBL" id="CAD8884617.1"/>
    </source>
</evidence>
<reference evidence="3" key="1">
    <citation type="submission" date="2021-01" db="EMBL/GenBank/DDBJ databases">
        <authorList>
            <person name="Corre E."/>
            <person name="Pelletier E."/>
            <person name="Niang G."/>
            <person name="Scheremetjew M."/>
            <person name="Finn R."/>
            <person name="Kale V."/>
            <person name="Holt S."/>
            <person name="Cochrane G."/>
            <person name="Meng A."/>
            <person name="Brown T."/>
            <person name="Cohen L."/>
        </authorList>
    </citation>
    <scope>NUCLEOTIDE SEQUENCE</scope>
    <source>
        <strain evidence="3">308</strain>
    </source>
</reference>
<dbReference type="PANTHER" id="PTHR31827">
    <property type="entry name" value="EMB|CAB89363.1"/>
    <property type="match status" value="1"/>
</dbReference>
<protein>
    <recommendedName>
        <fullName evidence="2">WRKY19-like zinc finger domain-containing protein</fullName>
    </recommendedName>
</protein>
<sequence>MDTDRIRSYLQAACAGLGFDIGEVWWQHNETGTSGLFPHIVHDDDDNSLAHATQIHASKSLVPSTVPLPHNGSSGNGYTRKKKNSFVMLYTSKIYEDQRCKLVKPEDKTAQDEEMHVLSPKLIDAVGSSTQVVWANCQKQEGLLGRSDMRLQTAVGLPVLNDKEGNMCVVVMFSPNIIYSNDEFVAYLQSICRSAASVSIECLLPVLKTDPDEPASIISVGRPTPANPNLGEGVVACCLSFQNNMDLSESSKDYEDHQLEYPFNFLRKDSLDMPKLPSSVDLASMDYNLDDTIASSPPKNKLMQDKSDQASFGLWSAIMNTNIDEHLENMISTDEDLFVPTDESYKPAVRSASAISVASSTNSDMSQQQIFSQGKRDRLEEFIHGFLGISIFEVADIWVPDQEKTFQVLTQVSSSSKQDTPPLEEFQKSSSTATIPIWSGAAGRAYGSGNPVWSNSLDIIVDVERSAAFHVAQIKTVLAVPIFSSNGTSSSAVFCAYSRQRHSSVPFVLRFVQQALRLVWRGLDNVPPTVLGVDTLKDVAPNALGQMAADFEKQAVFEKKRKLSNVSASEKADQNHCQNLDNDNNGNIFAHTNFKERLSMGHNSQPQFSKEHIFPSQPQIEPHLLWRPISTETGTPQIEPHLLCKPISTEAGTPQIGQRLCRPISTEAASTSATKTFDASDPASIAAFWNIQQVQGCQNISGVVPWVCLPTVSSQSAPPDGISTLLMPLQSSIVSTSSPFPSAPSAPGYDTLSSRPTVFSPLFANASTQGLVKPSDKLIHNGWGPKDEPRTSPQSENNVVSGKQPSRNSKGKICRIEGCNDICAGRKPYCSKHCGARQCERSGCIKCAQGSTRFCIAHGGGRRCTYPGCDKGARDKYFCAAHGGGKRCSREGCNKSAVGGFFLCTSHGGGKRCSVEGCIKSAQSTTNFCVRHGGGKKCTHEGCNKVARGRTLFCASHGGGVRCKVDGCNRVAVGKIQLCKGHRDGSTYNEPSDLAVKPFLVAEGS</sequence>
<dbReference type="EMBL" id="HBFR01016204">
    <property type="protein sequence ID" value="CAD8884617.1"/>
    <property type="molecule type" value="Transcribed_RNA"/>
</dbReference>
<gene>
    <name evidence="3" type="ORF">CHYS00102_LOCUS11814</name>
</gene>
<dbReference type="AlphaFoldDB" id="A0A7S1BF89"/>
<feature type="compositionally biased region" description="Polar residues" evidence="1">
    <location>
        <begin position="791"/>
        <end position="808"/>
    </location>
</feature>
<evidence type="ECO:0000259" key="2">
    <source>
        <dbReference type="Pfam" id="PF24906"/>
    </source>
</evidence>